<dbReference type="AlphaFoldDB" id="A0A7S3K763"/>
<protein>
    <submittedName>
        <fullName evidence="2">Uncharacterized protein</fullName>
    </submittedName>
</protein>
<proteinExistence type="predicted"/>
<name>A0A7S3K763_9STRA</name>
<dbReference type="EMBL" id="HBIJ01023719">
    <property type="protein sequence ID" value="CAE0374891.1"/>
    <property type="molecule type" value="Transcribed_RNA"/>
</dbReference>
<reference evidence="2" key="1">
    <citation type="submission" date="2021-01" db="EMBL/GenBank/DDBJ databases">
        <authorList>
            <person name="Corre E."/>
            <person name="Pelletier E."/>
            <person name="Niang G."/>
            <person name="Scheremetjew M."/>
            <person name="Finn R."/>
            <person name="Kale V."/>
            <person name="Holt S."/>
            <person name="Cochrane G."/>
            <person name="Meng A."/>
            <person name="Brown T."/>
            <person name="Cohen L."/>
        </authorList>
    </citation>
    <scope>NUCLEOTIDE SEQUENCE</scope>
    <source>
        <strain evidence="2">CCMP1510</strain>
    </source>
</reference>
<feature type="region of interest" description="Disordered" evidence="1">
    <location>
        <begin position="1"/>
        <end position="22"/>
    </location>
</feature>
<evidence type="ECO:0000256" key="1">
    <source>
        <dbReference type="SAM" id="MobiDB-lite"/>
    </source>
</evidence>
<accession>A0A7S3K763</accession>
<organism evidence="2">
    <name type="scientific">Aureoumbra lagunensis</name>
    <dbReference type="NCBI Taxonomy" id="44058"/>
    <lineage>
        <taxon>Eukaryota</taxon>
        <taxon>Sar</taxon>
        <taxon>Stramenopiles</taxon>
        <taxon>Ochrophyta</taxon>
        <taxon>Pelagophyceae</taxon>
        <taxon>Pelagomonadales</taxon>
        <taxon>Aureoumbra</taxon>
    </lineage>
</organism>
<gene>
    <name evidence="2" type="ORF">ALAG00032_LOCUS15695</name>
</gene>
<evidence type="ECO:0000313" key="2">
    <source>
        <dbReference type="EMBL" id="CAE0374891.1"/>
    </source>
</evidence>
<sequence>MPKRRKQQSEDGEKRRKLMVRDSEERKEAMVRRLRVTRLERLVTKYREQLQRYIAPKSVESREDRKNKLRGAARPWTEVMAAENFDHHALPENLIEKYGQLLCSESIDARKFRDALIELAKVKFDASDYEAGCKLCTEAISIDATDIRGAGLLALARGVPVPTLTDIDSVRCIPIWTRFVAHPDNFPIPADSINSYAIFCLAYPESFDACIEYTEEIDPNTTTPGGILEALLLHHHLRTIFTDSLFQVRRKAAQVILQKTTHLSSKRTALPSSPPPESHHIKQDHLKMYTTMFFTALDMGIETQGGSQ</sequence>
<feature type="compositionally biased region" description="Basic and acidic residues" evidence="1">
    <location>
        <begin position="7"/>
        <end position="22"/>
    </location>
</feature>